<comment type="caution">
    <text evidence="1">The sequence shown here is derived from an EMBL/GenBank/DDBJ whole genome shotgun (WGS) entry which is preliminary data.</text>
</comment>
<organism evidence="1">
    <name type="scientific">marine sediment metagenome</name>
    <dbReference type="NCBI Taxonomy" id="412755"/>
    <lineage>
        <taxon>unclassified sequences</taxon>
        <taxon>metagenomes</taxon>
        <taxon>ecological metagenomes</taxon>
    </lineage>
</organism>
<dbReference type="EMBL" id="LAZR01005239">
    <property type="protein sequence ID" value="KKN01638.1"/>
    <property type="molecule type" value="Genomic_DNA"/>
</dbReference>
<dbReference type="AlphaFoldDB" id="A0A0F9Q8F7"/>
<sequence>MATNTDEAKADVTIPGRLESIEELLGSAHAAVSRMQPRDDSAPTEAAGGVEAAVARVQNGLKELLTRINGVADTVGQL</sequence>
<protein>
    <submittedName>
        <fullName evidence="1">Uncharacterized protein</fullName>
    </submittedName>
</protein>
<proteinExistence type="predicted"/>
<evidence type="ECO:0000313" key="1">
    <source>
        <dbReference type="EMBL" id="KKN01638.1"/>
    </source>
</evidence>
<gene>
    <name evidence="1" type="ORF">LCGC14_1125710</name>
</gene>
<accession>A0A0F9Q8F7</accession>
<reference evidence="1" key="1">
    <citation type="journal article" date="2015" name="Nature">
        <title>Complex archaea that bridge the gap between prokaryotes and eukaryotes.</title>
        <authorList>
            <person name="Spang A."/>
            <person name="Saw J.H."/>
            <person name="Jorgensen S.L."/>
            <person name="Zaremba-Niedzwiedzka K."/>
            <person name="Martijn J."/>
            <person name="Lind A.E."/>
            <person name="van Eijk R."/>
            <person name="Schleper C."/>
            <person name="Guy L."/>
            <person name="Ettema T.J."/>
        </authorList>
    </citation>
    <scope>NUCLEOTIDE SEQUENCE</scope>
</reference>
<name>A0A0F9Q8F7_9ZZZZ</name>